<dbReference type="EMBL" id="FXYE01000001">
    <property type="protein sequence ID" value="SMX30776.1"/>
    <property type="molecule type" value="Genomic_DNA"/>
</dbReference>
<dbReference type="SUPFAM" id="SSF55729">
    <property type="entry name" value="Acyl-CoA N-acyltransferases (Nat)"/>
    <property type="match status" value="1"/>
</dbReference>
<evidence type="ECO:0000259" key="3">
    <source>
        <dbReference type="PROSITE" id="PS51186"/>
    </source>
</evidence>
<reference evidence="5" key="1">
    <citation type="submission" date="2017-05" db="EMBL/GenBank/DDBJ databases">
        <authorList>
            <person name="Rodrigo-Torres L."/>
            <person name="Arahal R. D."/>
            <person name="Lucena T."/>
        </authorList>
    </citation>
    <scope>NUCLEOTIDE SEQUENCE [LARGE SCALE GENOMIC DNA]</scope>
    <source>
        <strain evidence="5">CECT 8621</strain>
    </source>
</reference>
<evidence type="ECO:0000313" key="5">
    <source>
        <dbReference type="Proteomes" id="UP000202922"/>
    </source>
</evidence>
<accession>A0A238JLW6</accession>
<dbReference type="Pfam" id="PF00583">
    <property type="entry name" value="Acetyltransf_1"/>
    <property type="match status" value="1"/>
</dbReference>
<gene>
    <name evidence="4" type="primary">ysnE</name>
    <name evidence="4" type="ORF">COL8621_00115</name>
</gene>
<dbReference type="AlphaFoldDB" id="A0A238JLW6"/>
<feature type="domain" description="N-acetyltransferase" evidence="3">
    <location>
        <begin position="14"/>
        <end position="162"/>
    </location>
</feature>
<dbReference type="GO" id="GO:0016747">
    <property type="term" value="F:acyltransferase activity, transferring groups other than amino-acyl groups"/>
    <property type="evidence" value="ECO:0007669"/>
    <property type="project" value="InterPro"/>
</dbReference>
<dbReference type="InterPro" id="IPR050832">
    <property type="entry name" value="Bact_Acetyltransf"/>
</dbReference>
<evidence type="ECO:0000256" key="2">
    <source>
        <dbReference type="ARBA" id="ARBA00023315"/>
    </source>
</evidence>
<protein>
    <submittedName>
        <fullName evidence="4">Putative N-acetyltransferase YsnE</fullName>
        <ecNumber evidence="4">2.3.1.-</ecNumber>
    </submittedName>
</protein>
<dbReference type="InterPro" id="IPR000182">
    <property type="entry name" value="GNAT_dom"/>
</dbReference>
<sequence length="168" mass="18136">MNHMPVGGQLVMAIEIRTESAIAPDSRNLIDASQAALLEAFPPDECFSFSAEELDTPNTQFLVARIDGRAMGCVALVDQIKYGEIKRLFVSPKARGIGVARALMIALESAAEDIGLTHLRLETGEQLAEAVSLYRSLGYTDRGAFGDYPDIASNLFMEKAVGIEVTIS</sequence>
<keyword evidence="5" id="KW-1185">Reference proteome</keyword>
<dbReference type="EC" id="2.3.1.-" evidence="4"/>
<keyword evidence="2 4" id="KW-0012">Acyltransferase</keyword>
<dbReference type="Proteomes" id="UP000202922">
    <property type="component" value="Unassembled WGS sequence"/>
</dbReference>
<evidence type="ECO:0000313" key="4">
    <source>
        <dbReference type="EMBL" id="SMX30776.1"/>
    </source>
</evidence>
<dbReference type="PANTHER" id="PTHR43877:SF2">
    <property type="entry name" value="AMINOALKYLPHOSPHONATE N-ACETYLTRANSFERASE-RELATED"/>
    <property type="match status" value="1"/>
</dbReference>
<name>A0A238JLW6_9RHOB</name>
<proteinExistence type="predicted"/>
<dbReference type="CDD" id="cd04301">
    <property type="entry name" value="NAT_SF"/>
    <property type="match status" value="1"/>
</dbReference>
<dbReference type="InterPro" id="IPR016181">
    <property type="entry name" value="Acyl_CoA_acyltransferase"/>
</dbReference>
<dbReference type="Gene3D" id="3.40.630.30">
    <property type="match status" value="1"/>
</dbReference>
<organism evidence="4 5">
    <name type="scientific">Actibacterium lipolyticum</name>
    <dbReference type="NCBI Taxonomy" id="1524263"/>
    <lineage>
        <taxon>Bacteria</taxon>
        <taxon>Pseudomonadati</taxon>
        <taxon>Pseudomonadota</taxon>
        <taxon>Alphaproteobacteria</taxon>
        <taxon>Rhodobacterales</taxon>
        <taxon>Roseobacteraceae</taxon>
        <taxon>Actibacterium</taxon>
    </lineage>
</organism>
<evidence type="ECO:0000256" key="1">
    <source>
        <dbReference type="ARBA" id="ARBA00022679"/>
    </source>
</evidence>
<keyword evidence="1 4" id="KW-0808">Transferase</keyword>
<dbReference type="PROSITE" id="PS51186">
    <property type="entry name" value="GNAT"/>
    <property type="match status" value="1"/>
</dbReference>
<dbReference type="PANTHER" id="PTHR43877">
    <property type="entry name" value="AMINOALKYLPHOSPHONATE N-ACETYLTRANSFERASE-RELATED-RELATED"/>
    <property type="match status" value="1"/>
</dbReference>